<feature type="transmembrane region" description="Helical" evidence="8">
    <location>
        <begin position="20"/>
        <end position="41"/>
    </location>
</feature>
<dbReference type="InterPro" id="IPR011606">
    <property type="entry name" value="Brnchd-chn_aa_trnsp_permease"/>
</dbReference>
<evidence type="ECO:0000256" key="6">
    <source>
        <dbReference type="ARBA" id="ARBA00022989"/>
    </source>
</evidence>
<keyword evidence="4" id="KW-1003">Cell membrane</keyword>
<dbReference type="PANTHER" id="PTHR34979">
    <property type="entry name" value="INNER MEMBRANE PROTEIN YGAZ"/>
    <property type="match status" value="1"/>
</dbReference>
<dbReference type="Pfam" id="PF03591">
    <property type="entry name" value="AzlC"/>
    <property type="match status" value="1"/>
</dbReference>
<keyword evidence="6 8" id="KW-1133">Transmembrane helix</keyword>
<dbReference type="GO" id="GO:1903785">
    <property type="term" value="P:L-valine transmembrane transport"/>
    <property type="evidence" value="ECO:0007669"/>
    <property type="project" value="TreeGrafter"/>
</dbReference>
<keyword evidence="3" id="KW-0813">Transport</keyword>
<dbReference type="PANTHER" id="PTHR34979:SF1">
    <property type="entry name" value="INNER MEMBRANE PROTEIN YGAZ"/>
    <property type="match status" value="1"/>
</dbReference>
<dbReference type="GO" id="GO:0005886">
    <property type="term" value="C:plasma membrane"/>
    <property type="evidence" value="ECO:0007669"/>
    <property type="project" value="UniProtKB-SubCell"/>
</dbReference>
<organism evidence="9">
    <name type="scientific">uncultured spirochete</name>
    <dbReference type="NCBI Taxonomy" id="156406"/>
    <lineage>
        <taxon>Bacteria</taxon>
        <taxon>Pseudomonadati</taxon>
        <taxon>Spirochaetota</taxon>
        <taxon>Spirochaetia</taxon>
        <taxon>Spirochaetales</taxon>
        <taxon>environmental samples</taxon>
    </lineage>
</organism>
<feature type="transmembrane region" description="Helical" evidence="8">
    <location>
        <begin position="195"/>
        <end position="228"/>
    </location>
</feature>
<proteinExistence type="inferred from homology"/>
<evidence type="ECO:0000256" key="1">
    <source>
        <dbReference type="ARBA" id="ARBA00004651"/>
    </source>
</evidence>
<sequence>MQDNHSRREWRLVLPYAFKASIPVLLGYTTLGIAFGLTLVAAGLPWWLSPIMALCIFAGAAQFMAIGLLQSGAGLFEIALLTLLMNGRHAVYGLSLLGPFRNSGKKWKPYLIFGLTDETYGLLTTVKPPAHVDETKFFAAITALNQSYWVIGCTVGSIVGSALALDTTGLDFALTALFIVLLVEQIRAVRQYEPYLAAAFACVVALFVSPRNFLLVALAIATGVLALLRGKIEQSTKAHQDDGGGDT</sequence>
<evidence type="ECO:0000256" key="3">
    <source>
        <dbReference type="ARBA" id="ARBA00022448"/>
    </source>
</evidence>
<evidence type="ECO:0000313" key="9">
    <source>
        <dbReference type="EMBL" id="SLM17633.1"/>
    </source>
</evidence>
<evidence type="ECO:0000256" key="4">
    <source>
        <dbReference type="ARBA" id="ARBA00022475"/>
    </source>
</evidence>
<dbReference type="AlphaFoldDB" id="A0A3P3XP03"/>
<gene>
    <name evidence="9" type="ORF">SPIRO4BDMA_40202</name>
</gene>
<protein>
    <submittedName>
        <fullName evidence="9">Uncharacterized membrane protein jhp_1251</fullName>
    </submittedName>
</protein>
<dbReference type="EMBL" id="FWDO01000004">
    <property type="protein sequence ID" value="SLM17633.1"/>
    <property type="molecule type" value="Genomic_DNA"/>
</dbReference>
<evidence type="ECO:0000256" key="8">
    <source>
        <dbReference type="SAM" id="Phobius"/>
    </source>
</evidence>
<reference evidence="9" key="1">
    <citation type="submission" date="2017-02" db="EMBL/GenBank/DDBJ databases">
        <authorList>
            <person name="Regsiter A."/>
            <person name="William W."/>
        </authorList>
    </citation>
    <scope>NUCLEOTIDE SEQUENCE</scope>
    <source>
        <strain evidence="9">BdmA 4</strain>
    </source>
</reference>
<comment type="similarity">
    <text evidence="2">Belongs to the AzlC family.</text>
</comment>
<keyword evidence="5 8" id="KW-0812">Transmembrane</keyword>
<evidence type="ECO:0000256" key="7">
    <source>
        <dbReference type="ARBA" id="ARBA00023136"/>
    </source>
</evidence>
<feature type="transmembrane region" description="Helical" evidence="8">
    <location>
        <begin position="147"/>
        <end position="165"/>
    </location>
</feature>
<accession>A0A3P3XP03</accession>
<name>A0A3P3XP03_9SPIR</name>
<feature type="transmembrane region" description="Helical" evidence="8">
    <location>
        <begin position="47"/>
        <end position="66"/>
    </location>
</feature>
<comment type="subcellular location">
    <subcellularLocation>
        <location evidence="1">Cell membrane</location>
        <topology evidence="1">Multi-pass membrane protein</topology>
    </subcellularLocation>
</comment>
<evidence type="ECO:0000256" key="5">
    <source>
        <dbReference type="ARBA" id="ARBA00022692"/>
    </source>
</evidence>
<evidence type="ECO:0000256" key="2">
    <source>
        <dbReference type="ARBA" id="ARBA00010735"/>
    </source>
</evidence>
<keyword evidence="7 8" id="KW-0472">Membrane</keyword>